<dbReference type="AlphaFoldDB" id="A0A7C9A711"/>
<reference evidence="1" key="2">
    <citation type="submission" date="2020-07" db="EMBL/GenBank/DDBJ databases">
        <authorList>
            <person name="Vera ALvarez R."/>
            <person name="Arias-Moreno D.M."/>
            <person name="Jimenez-Jacinto V."/>
            <person name="Jimenez-Bremont J.F."/>
            <person name="Swaminathan K."/>
            <person name="Moose S.P."/>
            <person name="Guerrero-Gonzalez M.L."/>
            <person name="Marino-Ramirez L."/>
            <person name="Landsman D."/>
            <person name="Rodriguez-Kessler M."/>
            <person name="Delgado-Sanchez P."/>
        </authorList>
    </citation>
    <scope>NUCLEOTIDE SEQUENCE</scope>
    <source>
        <tissue evidence="1">Cladode</tissue>
    </source>
</reference>
<reference evidence="1" key="1">
    <citation type="journal article" date="2013" name="J. Plant Res.">
        <title>Effect of fungi and light on seed germination of three Opuntia species from semiarid lands of central Mexico.</title>
        <authorList>
            <person name="Delgado-Sanchez P."/>
            <person name="Jimenez-Bremont J.F."/>
            <person name="Guerrero-Gonzalez Mde L."/>
            <person name="Flores J."/>
        </authorList>
    </citation>
    <scope>NUCLEOTIDE SEQUENCE</scope>
    <source>
        <tissue evidence="1">Cladode</tissue>
    </source>
</reference>
<proteinExistence type="predicted"/>
<sequence length="112" mass="12465">MVRTSEVSQRCAASGKSRDCDITTRTGKWPPPCLAVNRGLSFRTVFPPTITASLRPLSSKTRRLDNLLLIHEACPLVVAILPSRVMAYLRIEYGILEAALIIKGPFTRRQDL</sequence>
<evidence type="ECO:0000313" key="1">
    <source>
        <dbReference type="EMBL" id="MBA4659093.1"/>
    </source>
</evidence>
<name>A0A7C9A711_OPUST</name>
<accession>A0A7C9A711</accession>
<protein>
    <submittedName>
        <fullName evidence="1">Uncharacterized protein</fullName>
    </submittedName>
</protein>
<organism evidence="1">
    <name type="scientific">Opuntia streptacantha</name>
    <name type="common">Prickly pear cactus</name>
    <name type="synonym">Opuntia cardona</name>
    <dbReference type="NCBI Taxonomy" id="393608"/>
    <lineage>
        <taxon>Eukaryota</taxon>
        <taxon>Viridiplantae</taxon>
        <taxon>Streptophyta</taxon>
        <taxon>Embryophyta</taxon>
        <taxon>Tracheophyta</taxon>
        <taxon>Spermatophyta</taxon>
        <taxon>Magnoliopsida</taxon>
        <taxon>eudicotyledons</taxon>
        <taxon>Gunneridae</taxon>
        <taxon>Pentapetalae</taxon>
        <taxon>Caryophyllales</taxon>
        <taxon>Cactineae</taxon>
        <taxon>Cactaceae</taxon>
        <taxon>Opuntioideae</taxon>
        <taxon>Opuntia</taxon>
    </lineage>
</organism>
<dbReference type="EMBL" id="GISG01202846">
    <property type="protein sequence ID" value="MBA4659093.1"/>
    <property type="molecule type" value="Transcribed_RNA"/>
</dbReference>